<keyword evidence="3 7" id="KW-0210">Decarboxylase</keyword>
<feature type="active site" description="Proton donor" evidence="7">
    <location>
        <position position="103"/>
    </location>
</feature>
<dbReference type="NCBIfam" id="TIGR02127">
    <property type="entry name" value="pyrF_sub2"/>
    <property type="match status" value="1"/>
</dbReference>
<dbReference type="KEGG" id="pbor:BSF38_01563"/>
<keyword evidence="5 7" id="KW-0456">Lyase</keyword>
<comment type="pathway">
    <text evidence="1 7">Pyrimidine metabolism; UMP biosynthesis via de novo pathway; UMP from orotate: step 2/2.</text>
</comment>
<gene>
    <name evidence="7 9" type="primary">pyrF</name>
    <name evidence="9" type="ORF">BSF38_01563</name>
</gene>
<evidence type="ECO:0000256" key="5">
    <source>
        <dbReference type="ARBA" id="ARBA00023239"/>
    </source>
</evidence>
<dbReference type="SMART" id="SM00934">
    <property type="entry name" value="OMPdecase"/>
    <property type="match status" value="1"/>
</dbReference>
<dbReference type="EC" id="4.1.1.23" evidence="7"/>
<evidence type="ECO:0000256" key="3">
    <source>
        <dbReference type="ARBA" id="ARBA00022793"/>
    </source>
</evidence>
<evidence type="ECO:0000256" key="4">
    <source>
        <dbReference type="ARBA" id="ARBA00022975"/>
    </source>
</evidence>
<feature type="domain" description="Orotidine 5'-phosphate decarboxylase" evidence="8">
    <location>
        <begin position="17"/>
        <end position="281"/>
    </location>
</feature>
<dbReference type="AlphaFoldDB" id="A0A1U7CMD5"/>
<dbReference type="HAMAP" id="MF_01215">
    <property type="entry name" value="OMPdecase_type2"/>
    <property type="match status" value="1"/>
</dbReference>
<evidence type="ECO:0000256" key="6">
    <source>
        <dbReference type="ARBA" id="ARBA00049157"/>
    </source>
</evidence>
<dbReference type="InterPro" id="IPR001754">
    <property type="entry name" value="OMPdeCOase_dom"/>
</dbReference>
<dbReference type="PANTHER" id="PTHR43375:SF1">
    <property type="entry name" value="OROTIDINE 5'-PHOSPHATE DECARBOXYLASE"/>
    <property type="match status" value="1"/>
</dbReference>
<dbReference type="SUPFAM" id="SSF51366">
    <property type="entry name" value="Ribulose-phoshate binding barrel"/>
    <property type="match status" value="1"/>
</dbReference>
<proteinExistence type="inferred from homology"/>
<comment type="catalytic activity">
    <reaction evidence="6 7">
        <text>orotidine 5'-phosphate + H(+) = UMP + CO2</text>
        <dbReference type="Rhea" id="RHEA:11596"/>
        <dbReference type="ChEBI" id="CHEBI:15378"/>
        <dbReference type="ChEBI" id="CHEBI:16526"/>
        <dbReference type="ChEBI" id="CHEBI:57538"/>
        <dbReference type="ChEBI" id="CHEBI:57865"/>
        <dbReference type="EC" id="4.1.1.23"/>
    </reaction>
</comment>
<dbReference type="InterPro" id="IPR011060">
    <property type="entry name" value="RibuloseP-bd_barrel"/>
</dbReference>
<evidence type="ECO:0000256" key="1">
    <source>
        <dbReference type="ARBA" id="ARBA00004861"/>
    </source>
</evidence>
<dbReference type="CDD" id="cd04725">
    <property type="entry name" value="OMP_decarboxylase_like"/>
    <property type="match status" value="1"/>
</dbReference>
<name>A0A1U7CMD5_9BACT</name>
<dbReference type="RefSeq" id="WP_076344504.1">
    <property type="nucleotide sequence ID" value="NZ_CP019082.1"/>
</dbReference>
<evidence type="ECO:0000256" key="7">
    <source>
        <dbReference type="HAMAP-Rule" id="MF_01215"/>
    </source>
</evidence>
<sequence>MEFADRVVLAVRAKGNPIVAGIDPRPEELPPGFLDGFPDDRKGVADALRAFGCAIVDVVAPLAPVIKFQSAFYEAYGPEGLAALRDTIEHARKYDVLVIFDGKRNDIGTTAEAYARAYLGKVPVGGSFEPAWDVDAMTINPYLGTDGIAPFVKIASREQKGVFVLVRTSNASAGDFQDLVCDGLPVYRHVANRLKGWGQGHQGAEGYNLLGAVVGATYPQELAQLRADLPGVLLLVPGYGTQGGTAQAIAAGFDENGQGALVNSSRGITFAYAKAAYRDRFKGEWQRAVEQAVRDMIDDLAQNTPAGRLRSG</sequence>
<dbReference type="InterPro" id="IPR018089">
    <property type="entry name" value="OMPdecase_AS"/>
</dbReference>
<dbReference type="PANTHER" id="PTHR43375">
    <property type="entry name" value="OROTIDINE 5'-PHOSPHATE DECARBOXYLASE"/>
    <property type="match status" value="1"/>
</dbReference>
<dbReference type="PROSITE" id="PS00156">
    <property type="entry name" value="OMPDECASE"/>
    <property type="match status" value="1"/>
</dbReference>
<organism evidence="9 10">
    <name type="scientific">Paludisphaera borealis</name>
    <dbReference type="NCBI Taxonomy" id="1387353"/>
    <lineage>
        <taxon>Bacteria</taxon>
        <taxon>Pseudomonadati</taxon>
        <taxon>Planctomycetota</taxon>
        <taxon>Planctomycetia</taxon>
        <taxon>Isosphaerales</taxon>
        <taxon>Isosphaeraceae</taxon>
        <taxon>Paludisphaera</taxon>
    </lineage>
</organism>
<reference evidence="10" key="1">
    <citation type="submission" date="2016-12" db="EMBL/GenBank/DDBJ databases">
        <title>Comparative genomics of four Isosphaeraceae planctomycetes: a common pool of plasmids and glycoside hydrolase genes.</title>
        <authorList>
            <person name="Ivanova A."/>
        </authorList>
    </citation>
    <scope>NUCLEOTIDE SEQUENCE [LARGE SCALE GENOMIC DNA]</scope>
    <source>
        <strain evidence="10">PX4</strain>
    </source>
</reference>
<dbReference type="OrthoDB" id="9808470at2"/>
<comment type="similarity">
    <text evidence="2 7">Belongs to the OMP decarboxylase family. Type 2 subfamily.</text>
</comment>
<dbReference type="GO" id="GO:0044205">
    <property type="term" value="P:'de novo' UMP biosynthetic process"/>
    <property type="evidence" value="ECO:0007669"/>
    <property type="project" value="UniProtKB-UniRule"/>
</dbReference>
<protein>
    <recommendedName>
        <fullName evidence="7">Orotidine 5'-phosphate decarboxylase</fullName>
        <ecNumber evidence="7">4.1.1.23</ecNumber>
    </recommendedName>
    <alternativeName>
        <fullName evidence="7">OMP decarboxylase</fullName>
        <shortName evidence="7">OMPDCase</shortName>
        <shortName evidence="7">OMPdecase</shortName>
    </alternativeName>
</protein>
<dbReference type="Proteomes" id="UP000186309">
    <property type="component" value="Chromosome"/>
</dbReference>
<evidence type="ECO:0000313" key="10">
    <source>
        <dbReference type="Proteomes" id="UP000186309"/>
    </source>
</evidence>
<dbReference type="EMBL" id="CP019082">
    <property type="protein sequence ID" value="APW60100.1"/>
    <property type="molecule type" value="Genomic_DNA"/>
</dbReference>
<evidence type="ECO:0000259" key="8">
    <source>
        <dbReference type="SMART" id="SM00934"/>
    </source>
</evidence>
<dbReference type="Gene3D" id="3.20.20.70">
    <property type="entry name" value="Aldolase class I"/>
    <property type="match status" value="1"/>
</dbReference>
<evidence type="ECO:0000256" key="2">
    <source>
        <dbReference type="ARBA" id="ARBA00008847"/>
    </source>
</evidence>
<dbReference type="GO" id="GO:0006207">
    <property type="term" value="P:'de novo' pyrimidine nucleobase biosynthetic process"/>
    <property type="evidence" value="ECO:0007669"/>
    <property type="project" value="InterPro"/>
</dbReference>
<evidence type="ECO:0000313" key="9">
    <source>
        <dbReference type="EMBL" id="APW60100.1"/>
    </source>
</evidence>
<keyword evidence="4 7" id="KW-0665">Pyrimidine biosynthesis</keyword>
<dbReference type="Pfam" id="PF00215">
    <property type="entry name" value="OMPdecase"/>
    <property type="match status" value="1"/>
</dbReference>
<dbReference type="UniPathway" id="UPA00070">
    <property type="reaction ID" value="UER00120"/>
</dbReference>
<accession>A0A1U7CMD5</accession>
<dbReference type="STRING" id="1387353.BSF38_01563"/>
<dbReference type="InterPro" id="IPR013785">
    <property type="entry name" value="Aldolase_TIM"/>
</dbReference>
<dbReference type="GO" id="GO:0004590">
    <property type="term" value="F:orotidine-5'-phosphate decarboxylase activity"/>
    <property type="evidence" value="ECO:0007669"/>
    <property type="project" value="UniProtKB-UniRule"/>
</dbReference>
<keyword evidence="10" id="KW-1185">Reference proteome</keyword>
<dbReference type="InterPro" id="IPR011995">
    <property type="entry name" value="OMPdecase_type-2"/>
</dbReference>